<dbReference type="InterPro" id="IPR029752">
    <property type="entry name" value="D-isomer_DH_CS1"/>
</dbReference>
<protein>
    <recommendedName>
        <fullName evidence="8">Glyoxylate reductase</fullName>
    </recommendedName>
</protein>
<dbReference type="FunCoup" id="A0A1D2VH76">
    <property type="interactions" value="472"/>
</dbReference>
<dbReference type="GO" id="GO:0030267">
    <property type="term" value="F:glyoxylate reductase (NADPH) activity"/>
    <property type="evidence" value="ECO:0007669"/>
    <property type="project" value="TreeGrafter"/>
</dbReference>
<dbReference type="GO" id="GO:0047964">
    <property type="term" value="F:glyoxylate reductase (NADH) activity"/>
    <property type="evidence" value="ECO:0007669"/>
    <property type="project" value="EnsemblFungi"/>
</dbReference>
<dbReference type="InterPro" id="IPR029753">
    <property type="entry name" value="D-isomer_DH_CS"/>
</dbReference>
<dbReference type="GeneID" id="30962855"/>
<dbReference type="Pfam" id="PF00389">
    <property type="entry name" value="2-Hacid_dh"/>
    <property type="match status" value="1"/>
</dbReference>
<evidence type="ECO:0000256" key="1">
    <source>
        <dbReference type="ARBA" id="ARBA00005854"/>
    </source>
</evidence>
<sequence>MLVKSLSLALNFPARYSLFKHLFSTSGSSFKQKVLRIGAVGHAHEAWKDLSSQADVLQLPLITEKYHRKEFLNDLLNNPEFKDISIITRTLDTKRQLGQFDEELLSHLPSTVKAIVHNGAGYDQIDIKPFSQRNIQVSNVPNLVNDSTANTHIFLLLSAMRNFQIGHHKLINNKWAKVNGAPTANTPIGFDPEGLTVGILGNGGIGRAVRDRLIPFGFKKILYYNRNRLAPDLEKDSIYASFDELLKNSDIISVNLPLNSKTFHIINKETISKMKDNVIIINTARGPVIDEISLIEGLKNGKIYSCGLDVFENEPLNVNKELLSLPNVVSIPHMGTHTFQTMKKMEEFVVDNVKAFLKSGKLNALVPEQKDLKF</sequence>
<dbReference type="PROSITE" id="PS00671">
    <property type="entry name" value="D_2_HYDROXYACID_DH_3"/>
    <property type="match status" value="1"/>
</dbReference>
<dbReference type="SUPFAM" id="SSF52283">
    <property type="entry name" value="Formate/glycerate dehydrogenase catalytic domain-like"/>
    <property type="match status" value="1"/>
</dbReference>
<dbReference type="AlphaFoldDB" id="A0A1D2VH76"/>
<feature type="domain" description="D-isomer specific 2-hydroxyacid dehydrogenase NAD-binding" evidence="5">
    <location>
        <begin position="154"/>
        <end position="335"/>
    </location>
</feature>
<evidence type="ECO:0000256" key="2">
    <source>
        <dbReference type="ARBA" id="ARBA00023002"/>
    </source>
</evidence>
<dbReference type="GO" id="GO:0009436">
    <property type="term" value="P:glyoxylate catabolic process"/>
    <property type="evidence" value="ECO:0007669"/>
    <property type="project" value="EnsemblFungi"/>
</dbReference>
<feature type="domain" description="D-isomer specific 2-hydroxyacid dehydrogenase catalytic" evidence="4">
    <location>
        <begin position="93"/>
        <end position="366"/>
    </location>
</feature>
<keyword evidence="7" id="KW-1185">Reference proteome</keyword>
<dbReference type="FunFam" id="3.40.50.720:FF:000026">
    <property type="entry name" value="Glyoxylate/hydroxypyruvate reductase B"/>
    <property type="match status" value="1"/>
</dbReference>
<evidence type="ECO:0000256" key="3">
    <source>
        <dbReference type="RuleBase" id="RU003719"/>
    </source>
</evidence>
<dbReference type="InterPro" id="IPR006140">
    <property type="entry name" value="D-isomer_DH_NAD-bd"/>
</dbReference>
<evidence type="ECO:0008006" key="8">
    <source>
        <dbReference type="Google" id="ProtNLM"/>
    </source>
</evidence>
<evidence type="ECO:0000313" key="6">
    <source>
        <dbReference type="EMBL" id="ODV60975.1"/>
    </source>
</evidence>
<dbReference type="EMBL" id="KV454480">
    <property type="protein sequence ID" value="ODV60975.1"/>
    <property type="molecule type" value="Genomic_DNA"/>
</dbReference>
<dbReference type="GO" id="GO:0005829">
    <property type="term" value="C:cytosol"/>
    <property type="evidence" value="ECO:0007669"/>
    <property type="project" value="TreeGrafter"/>
</dbReference>
<dbReference type="InterPro" id="IPR036291">
    <property type="entry name" value="NAD(P)-bd_dom_sf"/>
</dbReference>
<dbReference type="SUPFAM" id="SSF51735">
    <property type="entry name" value="NAD(P)-binding Rossmann-fold domains"/>
    <property type="match status" value="1"/>
</dbReference>
<evidence type="ECO:0000259" key="4">
    <source>
        <dbReference type="Pfam" id="PF00389"/>
    </source>
</evidence>
<dbReference type="InParanoid" id="A0A1D2VH76"/>
<dbReference type="Gene3D" id="3.40.50.720">
    <property type="entry name" value="NAD(P)-binding Rossmann-like Domain"/>
    <property type="match status" value="2"/>
</dbReference>
<dbReference type="CDD" id="cd12168">
    <property type="entry name" value="Mand_dh_like"/>
    <property type="match status" value="1"/>
</dbReference>
<dbReference type="PANTHER" id="PTHR10996:SF257">
    <property type="entry name" value="GLYOXYLATE REDUCTASE 1"/>
    <property type="match status" value="1"/>
</dbReference>
<dbReference type="STRING" id="1344418.A0A1D2VH76"/>
<dbReference type="RefSeq" id="XP_020047282.1">
    <property type="nucleotide sequence ID" value="XM_020189219.1"/>
</dbReference>
<gene>
    <name evidence="6" type="ORF">ASCRUDRAFT_145005</name>
</gene>
<comment type="similarity">
    <text evidence="1 3">Belongs to the D-isomer specific 2-hydroxyacid dehydrogenase family.</text>
</comment>
<dbReference type="Proteomes" id="UP000095038">
    <property type="component" value="Unassembled WGS sequence"/>
</dbReference>
<dbReference type="PANTHER" id="PTHR10996">
    <property type="entry name" value="2-HYDROXYACID DEHYDROGENASE-RELATED"/>
    <property type="match status" value="1"/>
</dbReference>
<keyword evidence="2 3" id="KW-0560">Oxidoreductase</keyword>
<name>A0A1D2VH76_9ASCO</name>
<dbReference type="PROSITE" id="PS00065">
    <property type="entry name" value="D_2_HYDROXYACID_DH_1"/>
    <property type="match status" value="1"/>
</dbReference>
<dbReference type="OrthoDB" id="9991913at2759"/>
<proteinExistence type="inferred from homology"/>
<dbReference type="InterPro" id="IPR050223">
    <property type="entry name" value="D-isomer_2-hydroxyacid_DH"/>
</dbReference>
<reference evidence="7" key="1">
    <citation type="submission" date="2016-05" db="EMBL/GenBank/DDBJ databases">
        <title>Comparative genomics of biotechnologically important yeasts.</title>
        <authorList>
            <consortium name="DOE Joint Genome Institute"/>
            <person name="Riley R."/>
            <person name="Haridas S."/>
            <person name="Wolfe K.H."/>
            <person name="Lopes M.R."/>
            <person name="Hittinger C.T."/>
            <person name="Goker M."/>
            <person name="Salamov A."/>
            <person name="Wisecaver J."/>
            <person name="Long T.M."/>
            <person name="Aerts A.L."/>
            <person name="Barry K."/>
            <person name="Choi C."/>
            <person name="Clum A."/>
            <person name="Coughlan A.Y."/>
            <person name="Deshpande S."/>
            <person name="Douglass A.P."/>
            <person name="Hanson S.J."/>
            <person name="Klenk H.-P."/>
            <person name="Labutti K."/>
            <person name="Lapidus A."/>
            <person name="Lindquist E."/>
            <person name="Lipzen A."/>
            <person name="Meier-Kolthoff J.P."/>
            <person name="Ohm R.A."/>
            <person name="Otillar R.P."/>
            <person name="Pangilinan J."/>
            <person name="Peng Y."/>
            <person name="Rokas A."/>
            <person name="Rosa C.A."/>
            <person name="Scheuner C."/>
            <person name="Sibirny A.A."/>
            <person name="Slot J.C."/>
            <person name="Stielow J.B."/>
            <person name="Sun H."/>
            <person name="Kurtzman C.P."/>
            <person name="Blackwell M."/>
            <person name="Grigoriev I.V."/>
            <person name="Jeffries T.W."/>
        </authorList>
    </citation>
    <scope>NUCLEOTIDE SEQUENCE [LARGE SCALE GENOMIC DNA]</scope>
    <source>
        <strain evidence="7">DSM 1968</strain>
    </source>
</reference>
<evidence type="ECO:0000259" key="5">
    <source>
        <dbReference type="Pfam" id="PF02826"/>
    </source>
</evidence>
<dbReference type="GO" id="GO:0016618">
    <property type="term" value="F:hydroxypyruvate reductase [NAD(P)H] activity"/>
    <property type="evidence" value="ECO:0007669"/>
    <property type="project" value="TreeGrafter"/>
</dbReference>
<accession>A0A1D2VH76</accession>
<dbReference type="GO" id="GO:0051287">
    <property type="term" value="F:NAD binding"/>
    <property type="evidence" value="ECO:0007669"/>
    <property type="project" value="InterPro"/>
</dbReference>
<organism evidence="6 7">
    <name type="scientific">Ascoidea rubescens DSM 1968</name>
    <dbReference type="NCBI Taxonomy" id="1344418"/>
    <lineage>
        <taxon>Eukaryota</taxon>
        <taxon>Fungi</taxon>
        <taxon>Dikarya</taxon>
        <taxon>Ascomycota</taxon>
        <taxon>Saccharomycotina</taxon>
        <taxon>Saccharomycetes</taxon>
        <taxon>Ascoideaceae</taxon>
        <taxon>Ascoidea</taxon>
    </lineage>
</organism>
<dbReference type="Pfam" id="PF02826">
    <property type="entry name" value="2-Hacid_dh_C"/>
    <property type="match status" value="1"/>
</dbReference>
<dbReference type="PROSITE" id="PS00670">
    <property type="entry name" value="D_2_HYDROXYACID_DH_2"/>
    <property type="match status" value="1"/>
</dbReference>
<dbReference type="InterPro" id="IPR006139">
    <property type="entry name" value="D-isomer_2_OHA_DH_cat_dom"/>
</dbReference>
<evidence type="ECO:0000313" key="7">
    <source>
        <dbReference type="Proteomes" id="UP000095038"/>
    </source>
</evidence>